<dbReference type="InterPro" id="IPR005531">
    <property type="entry name" value="Asp23"/>
</dbReference>
<keyword evidence="2" id="KW-0812">Transmembrane</keyword>
<reference evidence="4" key="1">
    <citation type="submission" date="2016-10" db="EMBL/GenBank/DDBJ databases">
        <authorList>
            <person name="Varghese N."/>
            <person name="Submissions S."/>
        </authorList>
    </citation>
    <scope>NUCLEOTIDE SEQUENCE [LARGE SCALE GENOMIC DNA]</scope>
    <source>
        <strain evidence="4">DSM 11005</strain>
    </source>
</reference>
<evidence type="ECO:0000313" key="4">
    <source>
        <dbReference type="Proteomes" id="UP000198943"/>
    </source>
</evidence>
<feature type="transmembrane region" description="Helical" evidence="2">
    <location>
        <begin position="51"/>
        <end position="71"/>
    </location>
</feature>
<dbReference type="OrthoDB" id="1679795at2"/>
<keyword evidence="2" id="KW-1133">Transmembrane helix</keyword>
<keyword evidence="4" id="KW-1185">Reference proteome</keyword>
<comment type="similarity">
    <text evidence="1">Belongs to the asp23 family.</text>
</comment>
<dbReference type="EMBL" id="FMYW01000009">
    <property type="protein sequence ID" value="SDC52825.1"/>
    <property type="molecule type" value="Genomic_DNA"/>
</dbReference>
<accession>A0A1G6MD02</accession>
<keyword evidence="2" id="KW-0472">Membrane</keyword>
<feature type="transmembrane region" description="Helical" evidence="2">
    <location>
        <begin position="7"/>
        <end position="31"/>
    </location>
</feature>
<proteinExistence type="inferred from homology"/>
<dbReference type="RefSeq" id="WP_093730522.1">
    <property type="nucleotide sequence ID" value="NZ_FMYW01000009.1"/>
</dbReference>
<evidence type="ECO:0000256" key="2">
    <source>
        <dbReference type="SAM" id="Phobius"/>
    </source>
</evidence>
<dbReference type="Proteomes" id="UP000198943">
    <property type="component" value="Unassembled WGS sequence"/>
</dbReference>
<sequence>MGIPDRIILTLYTCLMAVFAVTLIMITMGMIPPDFFRRVIVALPGNWEFAIGGAILFIISVRLLLAGIGVLGGSNSLILDDADSGKTVVSKRALEDYIADIAQEVYGIYGVKVVVEMEDKTTINARIHGSLEPGVNVFEITEEVKDNVRETIKKVVGLEVKNIELFFKKIKNSGKEK</sequence>
<evidence type="ECO:0000313" key="3">
    <source>
        <dbReference type="EMBL" id="SDC52825.1"/>
    </source>
</evidence>
<dbReference type="NCBIfam" id="NF033218">
    <property type="entry name" value="anchor_AmaP"/>
    <property type="match status" value="1"/>
</dbReference>
<dbReference type="AlphaFoldDB" id="A0A1G6MD02"/>
<dbReference type="Pfam" id="PF03780">
    <property type="entry name" value="Asp23"/>
    <property type="match status" value="1"/>
</dbReference>
<organism evidence="3 4">
    <name type="scientific">Succiniclasticum ruminis</name>
    <dbReference type="NCBI Taxonomy" id="40841"/>
    <lineage>
        <taxon>Bacteria</taxon>
        <taxon>Bacillati</taxon>
        <taxon>Bacillota</taxon>
        <taxon>Negativicutes</taxon>
        <taxon>Acidaminococcales</taxon>
        <taxon>Acidaminococcaceae</taxon>
        <taxon>Succiniclasticum</taxon>
    </lineage>
</organism>
<protein>
    <submittedName>
        <fullName evidence="3">Uncharacterized conserved protein YloU, alkaline shock protein (Asp23) family</fullName>
    </submittedName>
</protein>
<evidence type="ECO:0000256" key="1">
    <source>
        <dbReference type="ARBA" id="ARBA00005721"/>
    </source>
</evidence>
<name>A0A1G6MD02_9FIRM</name>
<gene>
    <name evidence="3" type="ORF">SAMN04487864_10941</name>
</gene>